<reference evidence="2" key="1">
    <citation type="submission" date="2020-01" db="EMBL/GenBank/DDBJ databases">
        <title>Sphingomonas sp. strain CSW-10.</title>
        <authorList>
            <person name="Chen W.-M."/>
        </authorList>
    </citation>
    <scope>NUCLEOTIDE SEQUENCE [LARGE SCALE GENOMIC DNA]</scope>
    <source>
        <strain evidence="2">FSY-8</strain>
    </source>
</reference>
<protein>
    <submittedName>
        <fullName evidence="1">Uncharacterized protein</fullName>
    </submittedName>
</protein>
<keyword evidence="2" id="KW-1185">Reference proteome</keyword>
<organism evidence="1 2">
    <name type="scientific">Novosphingobium ovatum</name>
    <dbReference type="NCBI Taxonomy" id="1908523"/>
    <lineage>
        <taxon>Bacteria</taxon>
        <taxon>Pseudomonadati</taxon>
        <taxon>Pseudomonadota</taxon>
        <taxon>Alphaproteobacteria</taxon>
        <taxon>Sphingomonadales</taxon>
        <taxon>Sphingomonadaceae</taxon>
        <taxon>Novosphingobium</taxon>
    </lineage>
</organism>
<dbReference type="Proteomes" id="UP000753724">
    <property type="component" value="Unassembled WGS sequence"/>
</dbReference>
<comment type="caution">
    <text evidence="1">The sequence shown here is derived from an EMBL/GenBank/DDBJ whole genome shotgun (WGS) entry which is preliminary data.</text>
</comment>
<accession>A0ABW9XDF0</accession>
<dbReference type="RefSeq" id="WP_161717840.1">
    <property type="nucleotide sequence ID" value="NZ_JAAAPO010000003.1"/>
</dbReference>
<evidence type="ECO:0000313" key="2">
    <source>
        <dbReference type="Proteomes" id="UP000753724"/>
    </source>
</evidence>
<gene>
    <name evidence="1" type="ORF">GTZ99_08310</name>
</gene>
<name>A0ABW9XDF0_9SPHN</name>
<proteinExistence type="predicted"/>
<sequence>MAKADRLERMDIRRADLEDEYRDALIAALKVTAAGAWGLFDHQQDKVARAKVAPVLAELADLAETIDDLRHDLAMEPFALHAEFIAARGPVASSAVGEPKQAAAWLQRPDLKR</sequence>
<dbReference type="EMBL" id="JAAAPO010000003">
    <property type="protein sequence ID" value="NBC36558.1"/>
    <property type="molecule type" value="Genomic_DNA"/>
</dbReference>
<evidence type="ECO:0000313" key="1">
    <source>
        <dbReference type="EMBL" id="NBC36558.1"/>
    </source>
</evidence>